<dbReference type="Gene3D" id="3.30.160.60">
    <property type="entry name" value="Classic Zinc Finger"/>
    <property type="match status" value="2"/>
</dbReference>
<dbReference type="Proteomes" id="UP000256328">
    <property type="component" value="Unassembled WGS sequence"/>
</dbReference>
<evidence type="ECO:0000256" key="5">
    <source>
        <dbReference type="ARBA" id="ARBA00022833"/>
    </source>
</evidence>
<dbReference type="GO" id="GO:0006351">
    <property type="term" value="P:DNA-templated transcription"/>
    <property type="evidence" value="ECO:0007669"/>
    <property type="project" value="InterPro"/>
</dbReference>
<dbReference type="SMART" id="SM00355">
    <property type="entry name" value="ZnF_C2H2"/>
    <property type="match status" value="2"/>
</dbReference>
<sequence>MSSPRARVAPDDKPIVTGPRSTSTAPKKFRCTICERGFTKSEHLARHARSHLKEKPFQCPICQKCFGRQDVLARHRRVHDNQPTTPSKPPSTHQPPTTSQPPTTTQSPAQSLPGAVQTGWVSQNSNIQSSNAYDPSTSASYSQPYNTIGQTDPQLEPQAPMDTLQPWSQGGGDMLEFLLSDFHNWPVTLPVMQFQSSAIQPDLESAVSPTPNNQQNGVPGPGHHAMHQLSKLISDISSGLTAEIESTGITSGFLDTCMHVFFERFHMSFPIIHKATFQVRESSHPLLLNIIALGSLFVGAKDAVPKGEALWRLAHTAVCTSWQALISTRGPRDDYDGVQLLLTALTGQTYALLSKNESLRMTSQVFHGLGFAWARQCGWYNIRESYNLANVPSLEAPEQQKVEAWRVWAAGEVQNRAILGHYVLDGQISQFSGNAPSARHVINPLFTPSSEAAFFAPTADDWILEMGKHGTRARTFRELYVSLFSPNTTMLDYPLSIFSVRVILEGMQSLVSDAQEGDGPAVGTPSKSTIAWALVRLYREHLGISNQESVENMELLVRWHAICLNLACPVTILCQRMCTYYGVEQRLHREIRLPSGNFDLRAWSQSVDGRRALLHAMAIQDLVDRLPLGRSHAIHLPAAIFAVATVYSARCIAALPTIQVPKSILWEDVWTVDTTDPNIRTHSSTEMDAFLHSASDSIPGESLKRNLMYDLNSLQITLSSMSLRWGVSHAMDDILNRWIGIANEASRGT</sequence>
<keyword evidence="6" id="KW-0539">Nucleus</keyword>
<keyword evidence="5" id="KW-0862">Zinc</keyword>
<evidence type="ECO:0000256" key="4">
    <source>
        <dbReference type="ARBA" id="ARBA00022771"/>
    </source>
</evidence>
<accession>A0A3D8R2M9</accession>
<dbReference type="GO" id="GO:0008270">
    <property type="term" value="F:zinc ion binding"/>
    <property type="evidence" value="ECO:0007669"/>
    <property type="project" value="UniProtKB-KW"/>
</dbReference>
<feature type="compositionally biased region" description="Polar residues" evidence="8">
    <location>
        <begin position="207"/>
        <end position="217"/>
    </location>
</feature>
<evidence type="ECO:0000313" key="11">
    <source>
        <dbReference type="Proteomes" id="UP000256328"/>
    </source>
</evidence>
<dbReference type="PROSITE" id="PS50157">
    <property type="entry name" value="ZINC_FINGER_C2H2_2"/>
    <property type="match status" value="2"/>
</dbReference>
<reference evidence="10 11" key="1">
    <citation type="journal article" date="2018" name="IMA Fungus">
        <title>IMA Genome-F 9: Draft genome sequence of Annulohypoxylon stygium, Aspergillus mulundensis, Berkeleyomyces basicola (syn. Thielaviopsis basicola), Ceratocystis smalleyi, two Cercospora beticola strains, Coleophoma cylindrospora, Fusarium fracticaudum, Phialophora cf. hyalina, and Morchella septimelata.</title>
        <authorList>
            <person name="Wingfield B.D."/>
            <person name="Bills G.F."/>
            <person name="Dong Y."/>
            <person name="Huang W."/>
            <person name="Nel W.J."/>
            <person name="Swalarsk-Parry B.S."/>
            <person name="Vaghefi N."/>
            <person name="Wilken P.M."/>
            <person name="An Z."/>
            <person name="de Beer Z.W."/>
            <person name="De Vos L."/>
            <person name="Chen L."/>
            <person name="Duong T.A."/>
            <person name="Gao Y."/>
            <person name="Hammerbacher A."/>
            <person name="Kikkert J.R."/>
            <person name="Li Y."/>
            <person name="Li H."/>
            <person name="Li K."/>
            <person name="Li Q."/>
            <person name="Liu X."/>
            <person name="Ma X."/>
            <person name="Naidoo K."/>
            <person name="Pethybridge S.J."/>
            <person name="Sun J."/>
            <person name="Steenkamp E.T."/>
            <person name="van der Nest M.A."/>
            <person name="van Wyk S."/>
            <person name="Wingfield M.J."/>
            <person name="Xiong C."/>
            <person name="Yue Q."/>
            <person name="Zhang X."/>
        </authorList>
    </citation>
    <scope>NUCLEOTIDE SEQUENCE [LARGE SCALE GENOMIC DNA]</scope>
    <source>
        <strain evidence="10 11">BP5796</strain>
    </source>
</reference>
<evidence type="ECO:0000256" key="2">
    <source>
        <dbReference type="ARBA" id="ARBA00022723"/>
    </source>
</evidence>
<dbReference type="InterPro" id="IPR007219">
    <property type="entry name" value="XnlR_reg_dom"/>
</dbReference>
<evidence type="ECO:0000256" key="8">
    <source>
        <dbReference type="SAM" id="MobiDB-lite"/>
    </source>
</evidence>
<comment type="caution">
    <text evidence="10">The sequence shown here is derived from an EMBL/GenBank/DDBJ whole genome shotgun (WGS) entry which is preliminary data.</text>
</comment>
<dbReference type="InterPro" id="IPR036236">
    <property type="entry name" value="Znf_C2H2_sf"/>
</dbReference>
<dbReference type="InterPro" id="IPR051059">
    <property type="entry name" value="VerF-like"/>
</dbReference>
<feature type="region of interest" description="Disordered" evidence="8">
    <location>
        <begin position="202"/>
        <end position="224"/>
    </location>
</feature>
<protein>
    <recommendedName>
        <fullName evidence="9">C2H2-type domain-containing protein</fullName>
    </recommendedName>
</protein>
<organism evidence="10 11">
    <name type="scientific">Coleophoma crateriformis</name>
    <dbReference type="NCBI Taxonomy" id="565419"/>
    <lineage>
        <taxon>Eukaryota</taxon>
        <taxon>Fungi</taxon>
        <taxon>Dikarya</taxon>
        <taxon>Ascomycota</taxon>
        <taxon>Pezizomycotina</taxon>
        <taxon>Leotiomycetes</taxon>
        <taxon>Helotiales</taxon>
        <taxon>Dermateaceae</taxon>
        <taxon>Coleophoma</taxon>
    </lineage>
</organism>
<dbReference type="EMBL" id="PDLN01000013">
    <property type="protein sequence ID" value="RDW68277.1"/>
    <property type="molecule type" value="Genomic_DNA"/>
</dbReference>
<feature type="region of interest" description="Disordered" evidence="8">
    <location>
        <begin position="78"/>
        <end position="168"/>
    </location>
</feature>
<keyword evidence="4 7" id="KW-0863">Zinc-finger</keyword>
<keyword evidence="11" id="KW-1185">Reference proteome</keyword>
<proteinExistence type="predicted"/>
<evidence type="ECO:0000256" key="1">
    <source>
        <dbReference type="ARBA" id="ARBA00004123"/>
    </source>
</evidence>
<dbReference type="GO" id="GO:0005634">
    <property type="term" value="C:nucleus"/>
    <property type="evidence" value="ECO:0007669"/>
    <property type="project" value="UniProtKB-SubCell"/>
</dbReference>
<keyword evidence="3" id="KW-0677">Repeat</keyword>
<dbReference type="CDD" id="cd12148">
    <property type="entry name" value="fungal_TF_MHR"/>
    <property type="match status" value="1"/>
</dbReference>
<evidence type="ECO:0000256" key="6">
    <source>
        <dbReference type="ARBA" id="ARBA00023242"/>
    </source>
</evidence>
<feature type="domain" description="C2H2-type" evidence="9">
    <location>
        <begin position="29"/>
        <end position="56"/>
    </location>
</feature>
<dbReference type="AlphaFoldDB" id="A0A3D8R2M9"/>
<dbReference type="InterPro" id="IPR013087">
    <property type="entry name" value="Znf_C2H2_type"/>
</dbReference>
<evidence type="ECO:0000256" key="3">
    <source>
        <dbReference type="ARBA" id="ARBA00022737"/>
    </source>
</evidence>
<feature type="domain" description="C2H2-type" evidence="9">
    <location>
        <begin position="57"/>
        <end position="84"/>
    </location>
</feature>
<dbReference type="PROSITE" id="PS00028">
    <property type="entry name" value="ZINC_FINGER_C2H2_1"/>
    <property type="match status" value="2"/>
</dbReference>
<dbReference type="GO" id="GO:0000978">
    <property type="term" value="F:RNA polymerase II cis-regulatory region sequence-specific DNA binding"/>
    <property type="evidence" value="ECO:0007669"/>
    <property type="project" value="InterPro"/>
</dbReference>
<gene>
    <name evidence="10" type="ORF">BP5796_08934</name>
</gene>
<dbReference type="FunFam" id="3.30.160.60:FF:002343">
    <property type="entry name" value="Zinc finger protein 33A"/>
    <property type="match status" value="1"/>
</dbReference>
<evidence type="ECO:0000256" key="7">
    <source>
        <dbReference type="PROSITE-ProRule" id="PRU00042"/>
    </source>
</evidence>
<feature type="compositionally biased region" description="Polar residues" evidence="8">
    <location>
        <begin position="119"/>
        <end position="153"/>
    </location>
</feature>
<feature type="region of interest" description="Disordered" evidence="8">
    <location>
        <begin position="1"/>
        <end position="28"/>
    </location>
</feature>
<keyword evidence="2" id="KW-0479">Metal-binding</keyword>
<dbReference type="PANTHER" id="PTHR40626:SF14">
    <property type="entry name" value="C2H2 TYPE ZINC FINGER DOMAIN PROTEIN (AFU_ORTHOLOGUE AFUA_1G02360)"/>
    <property type="match status" value="1"/>
</dbReference>
<evidence type="ECO:0000259" key="9">
    <source>
        <dbReference type="PROSITE" id="PS50157"/>
    </source>
</evidence>
<dbReference type="Pfam" id="PF04082">
    <property type="entry name" value="Fungal_trans"/>
    <property type="match status" value="1"/>
</dbReference>
<dbReference type="PANTHER" id="PTHR40626">
    <property type="entry name" value="MIP31509P"/>
    <property type="match status" value="1"/>
</dbReference>
<dbReference type="GO" id="GO:0000785">
    <property type="term" value="C:chromatin"/>
    <property type="evidence" value="ECO:0007669"/>
    <property type="project" value="TreeGrafter"/>
</dbReference>
<dbReference type="Pfam" id="PF00096">
    <property type="entry name" value="zf-C2H2"/>
    <property type="match status" value="2"/>
</dbReference>
<dbReference type="SUPFAM" id="SSF57667">
    <property type="entry name" value="beta-beta-alpha zinc fingers"/>
    <property type="match status" value="1"/>
</dbReference>
<dbReference type="OrthoDB" id="3945418at2759"/>
<comment type="subcellular location">
    <subcellularLocation>
        <location evidence="1">Nucleus</location>
    </subcellularLocation>
</comment>
<feature type="compositionally biased region" description="Low complexity" evidence="8">
    <location>
        <begin position="94"/>
        <end position="113"/>
    </location>
</feature>
<evidence type="ECO:0000313" key="10">
    <source>
        <dbReference type="EMBL" id="RDW68277.1"/>
    </source>
</evidence>
<dbReference type="GO" id="GO:0000981">
    <property type="term" value="F:DNA-binding transcription factor activity, RNA polymerase II-specific"/>
    <property type="evidence" value="ECO:0007669"/>
    <property type="project" value="InterPro"/>
</dbReference>
<name>A0A3D8R2M9_9HELO</name>